<evidence type="ECO:0000313" key="8">
    <source>
        <dbReference type="Proteomes" id="UP001500897"/>
    </source>
</evidence>
<dbReference type="Pfam" id="PF01614">
    <property type="entry name" value="IclR_C"/>
    <property type="match status" value="1"/>
</dbReference>
<dbReference type="InterPro" id="IPR050707">
    <property type="entry name" value="HTH_MetabolicPath_Reg"/>
</dbReference>
<keyword evidence="2" id="KW-0238">DNA-binding</keyword>
<feature type="domain" description="IclR-ED" evidence="6">
    <location>
        <begin position="86"/>
        <end position="275"/>
    </location>
</feature>
<dbReference type="EMBL" id="BAAANS010000067">
    <property type="protein sequence ID" value="GAA2119298.1"/>
    <property type="molecule type" value="Genomic_DNA"/>
</dbReference>
<dbReference type="RefSeq" id="WP_344557749.1">
    <property type="nucleotide sequence ID" value="NZ_BAAANS010000067.1"/>
</dbReference>
<dbReference type="Pfam" id="PF09339">
    <property type="entry name" value="HTH_IclR"/>
    <property type="match status" value="1"/>
</dbReference>
<gene>
    <name evidence="7" type="ORF">GCM10009759_67240</name>
</gene>
<dbReference type="SUPFAM" id="SSF46785">
    <property type="entry name" value="Winged helix' DNA-binding domain"/>
    <property type="match status" value="1"/>
</dbReference>
<evidence type="ECO:0000256" key="1">
    <source>
        <dbReference type="ARBA" id="ARBA00023015"/>
    </source>
</evidence>
<dbReference type="Gene3D" id="1.10.10.10">
    <property type="entry name" value="Winged helix-like DNA-binding domain superfamily/Winged helix DNA-binding domain"/>
    <property type="match status" value="1"/>
</dbReference>
<dbReference type="InterPro" id="IPR029016">
    <property type="entry name" value="GAF-like_dom_sf"/>
</dbReference>
<evidence type="ECO:0000256" key="4">
    <source>
        <dbReference type="SAM" id="MobiDB-lite"/>
    </source>
</evidence>
<keyword evidence="8" id="KW-1185">Reference proteome</keyword>
<feature type="region of interest" description="Disordered" evidence="4">
    <location>
        <begin position="1"/>
        <end position="22"/>
    </location>
</feature>
<feature type="compositionally biased region" description="Polar residues" evidence="4">
    <location>
        <begin position="1"/>
        <end position="10"/>
    </location>
</feature>
<evidence type="ECO:0000256" key="2">
    <source>
        <dbReference type="ARBA" id="ARBA00023125"/>
    </source>
</evidence>
<dbReference type="InterPro" id="IPR036390">
    <property type="entry name" value="WH_DNA-bd_sf"/>
</dbReference>
<feature type="domain" description="HTH iclR-type" evidence="5">
    <location>
        <begin position="21"/>
        <end position="85"/>
    </location>
</feature>
<dbReference type="InterPro" id="IPR014757">
    <property type="entry name" value="Tscrpt_reg_IclR_C"/>
</dbReference>
<dbReference type="PANTHER" id="PTHR30136:SF24">
    <property type="entry name" value="HTH-TYPE TRANSCRIPTIONAL REPRESSOR ALLR"/>
    <property type="match status" value="1"/>
</dbReference>
<dbReference type="PANTHER" id="PTHR30136">
    <property type="entry name" value="HELIX-TURN-HELIX TRANSCRIPTIONAL REGULATOR, ICLR FAMILY"/>
    <property type="match status" value="1"/>
</dbReference>
<evidence type="ECO:0000313" key="7">
    <source>
        <dbReference type="EMBL" id="GAA2119298.1"/>
    </source>
</evidence>
<dbReference type="PROSITE" id="PS51077">
    <property type="entry name" value="HTH_ICLR"/>
    <property type="match status" value="1"/>
</dbReference>
<evidence type="ECO:0000259" key="6">
    <source>
        <dbReference type="PROSITE" id="PS51078"/>
    </source>
</evidence>
<protein>
    <submittedName>
        <fullName evidence="7">IclR family transcriptional regulator</fullName>
    </submittedName>
</protein>
<organism evidence="7 8">
    <name type="scientific">Kitasatospora saccharophila</name>
    <dbReference type="NCBI Taxonomy" id="407973"/>
    <lineage>
        <taxon>Bacteria</taxon>
        <taxon>Bacillati</taxon>
        <taxon>Actinomycetota</taxon>
        <taxon>Actinomycetes</taxon>
        <taxon>Kitasatosporales</taxon>
        <taxon>Streptomycetaceae</taxon>
        <taxon>Kitasatospora</taxon>
    </lineage>
</organism>
<dbReference type="SUPFAM" id="SSF55781">
    <property type="entry name" value="GAF domain-like"/>
    <property type="match status" value="1"/>
</dbReference>
<dbReference type="Proteomes" id="UP001500897">
    <property type="component" value="Unassembled WGS sequence"/>
</dbReference>
<sequence length="281" mass="29746">MNSAITTTASDRQDRPTAKPASLADKAFSVQQAFTRIATPGSVHTLRAIAEEAGLDDATVHRILQTGVSRGVFEQVGRGRYRLGTGTARAGLHAMAEAPGAASTHSTLVTLHQATGGLALLYVLSPFGGARRLCTDYAIGDRDPAEVGMTAEDVVTVSRSLRTGASGRAILAYLPQRIRDLVLAEDVPPTAGPGVIRDNDALAASLGEVRRLGFAAGRQECMTGWDSVAAPVFWDDTIMGSVLLLRPSNEMPEDLRPTIYHTRRAAEEISQLTLSPATQTG</sequence>
<dbReference type="InterPro" id="IPR036388">
    <property type="entry name" value="WH-like_DNA-bd_sf"/>
</dbReference>
<proteinExistence type="predicted"/>
<evidence type="ECO:0000256" key="3">
    <source>
        <dbReference type="ARBA" id="ARBA00023163"/>
    </source>
</evidence>
<name>A0ABN2XYR8_9ACTN</name>
<dbReference type="PROSITE" id="PS51078">
    <property type="entry name" value="ICLR_ED"/>
    <property type="match status" value="1"/>
</dbReference>
<comment type="caution">
    <text evidence="7">The sequence shown here is derived from an EMBL/GenBank/DDBJ whole genome shotgun (WGS) entry which is preliminary data.</text>
</comment>
<keyword evidence="3" id="KW-0804">Transcription</keyword>
<accession>A0ABN2XYR8</accession>
<evidence type="ECO:0000259" key="5">
    <source>
        <dbReference type="PROSITE" id="PS51077"/>
    </source>
</evidence>
<dbReference type="Gene3D" id="3.30.450.40">
    <property type="match status" value="1"/>
</dbReference>
<reference evidence="7 8" key="1">
    <citation type="journal article" date="2019" name="Int. J. Syst. Evol. Microbiol.">
        <title>The Global Catalogue of Microorganisms (GCM) 10K type strain sequencing project: providing services to taxonomists for standard genome sequencing and annotation.</title>
        <authorList>
            <consortium name="The Broad Institute Genomics Platform"/>
            <consortium name="The Broad Institute Genome Sequencing Center for Infectious Disease"/>
            <person name="Wu L."/>
            <person name="Ma J."/>
        </authorList>
    </citation>
    <scope>NUCLEOTIDE SEQUENCE [LARGE SCALE GENOMIC DNA]</scope>
    <source>
        <strain evidence="7 8">JCM 14559</strain>
    </source>
</reference>
<dbReference type="InterPro" id="IPR005471">
    <property type="entry name" value="Tscrpt_reg_IclR_N"/>
</dbReference>
<keyword evidence="1" id="KW-0805">Transcription regulation</keyword>